<feature type="compositionally biased region" description="Basic residues" evidence="1">
    <location>
        <begin position="72"/>
        <end position="81"/>
    </location>
</feature>
<dbReference type="Proteomes" id="UP000270094">
    <property type="component" value="Unassembled WGS sequence"/>
</dbReference>
<gene>
    <name evidence="2" type="ORF">SVUK_LOCUS18498</name>
</gene>
<proteinExistence type="predicted"/>
<name>A0A3P7JD41_STRVU</name>
<evidence type="ECO:0000313" key="2">
    <source>
        <dbReference type="EMBL" id="VDM83500.1"/>
    </source>
</evidence>
<sequence>MYSQYPSRQACVDSMVDCRPPRQPLITYEVVGPQHDELMRIPSAARLQNASPMLEDSLDSCDSPRETLKTNSQRRPRRIRPRKAVARQLVFDEEEMLKLPSPDMLNSMMRGVELNGKL</sequence>
<dbReference type="EMBL" id="UYYB01123490">
    <property type="protein sequence ID" value="VDM83500.1"/>
    <property type="molecule type" value="Genomic_DNA"/>
</dbReference>
<organism evidence="2 3">
    <name type="scientific">Strongylus vulgaris</name>
    <name type="common">Blood worm</name>
    <dbReference type="NCBI Taxonomy" id="40348"/>
    <lineage>
        <taxon>Eukaryota</taxon>
        <taxon>Metazoa</taxon>
        <taxon>Ecdysozoa</taxon>
        <taxon>Nematoda</taxon>
        <taxon>Chromadorea</taxon>
        <taxon>Rhabditida</taxon>
        <taxon>Rhabditina</taxon>
        <taxon>Rhabditomorpha</taxon>
        <taxon>Strongyloidea</taxon>
        <taxon>Strongylidae</taxon>
        <taxon>Strongylus</taxon>
    </lineage>
</organism>
<evidence type="ECO:0000313" key="3">
    <source>
        <dbReference type="Proteomes" id="UP000270094"/>
    </source>
</evidence>
<feature type="region of interest" description="Disordered" evidence="1">
    <location>
        <begin position="49"/>
        <end position="81"/>
    </location>
</feature>
<dbReference type="OrthoDB" id="5868471at2759"/>
<keyword evidence="3" id="KW-1185">Reference proteome</keyword>
<accession>A0A3P7JD41</accession>
<dbReference type="AlphaFoldDB" id="A0A3P7JD41"/>
<reference evidence="2 3" key="1">
    <citation type="submission" date="2018-11" db="EMBL/GenBank/DDBJ databases">
        <authorList>
            <consortium name="Pathogen Informatics"/>
        </authorList>
    </citation>
    <scope>NUCLEOTIDE SEQUENCE [LARGE SCALE GENOMIC DNA]</scope>
</reference>
<protein>
    <submittedName>
        <fullName evidence="2">Uncharacterized protein</fullName>
    </submittedName>
</protein>
<evidence type="ECO:0000256" key="1">
    <source>
        <dbReference type="SAM" id="MobiDB-lite"/>
    </source>
</evidence>